<keyword evidence="4" id="KW-1133">Transmembrane helix</keyword>
<proteinExistence type="predicted"/>
<evidence type="ECO:0000256" key="3">
    <source>
        <dbReference type="PROSITE-ProRule" id="PRU00339"/>
    </source>
</evidence>
<sequence length="247" mass="27178">MSYHRHTSSRSGPKSCGAAYSMRGCLRVLLAAAVFMLGGCTLMEGTAVHLPNLDMFDEISANMSGDDPAIAVGYREQKPAPQPHTPFLGEAEDHDMSRLAEADPVIFMYCRGNEHFDAGQYERALAAYENTLVLKPEHPQARFRKGASLHMLGKFDEAVEAYDDHLALKPEDVRAHYNKGNSLSALHRWQEAVASYSRAVELDPSFANAYANRAFVLLELGDRTGAQEDAAKARTLDASVDIPDSFE</sequence>
<evidence type="ECO:0000256" key="4">
    <source>
        <dbReference type="SAM" id="Phobius"/>
    </source>
</evidence>
<dbReference type="EMBL" id="QMIE01000001">
    <property type="protein sequence ID" value="TVM19719.1"/>
    <property type="molecule type" value="Genomic_DNA"/>
</dbReference>
<dbReference type="Gene3D" id="1.25.40.10">
    <property type="entry name" value="Tetratricopeptide repeat domain"/>
    <property type="match status" value="2"/>
</dbReference>
<dbReference type="SMART" id="SM00028">
    <property type="entry name" value="TPR"/>
    <property type="match status" value="4"/>
</dbReference>
<comment type="caution">
    <text evidence="5">The sequence shown here is derived from an EMBL/GenBank/DDBJ whole genome shotgun (WGS) entry which is preliminary data.</text>
</comment>
<dbReference type="Pfam" id="PF13414">
    <property type="entry name" value="TPR_11"/>
    <property type="match status" value="1"/>
</dbReference>
<keyword evidence="6" id="KW-1185">Reference proteome</keyword>
<keyword evidence="1" id="KW-0677">Repeat</keyword>
<dbReference type="PANTHER" id="PTHR44858:SF1">
    <property type="entry name" value="UDP-N-ACETYLGLUCOSAMINE--PEPTIDE N-ACETYLGLUCOSAMINYLTRANSFERASE SPINDLY-RELATED"/>
    <property type="match status" value="1"/>
</dbReference>
<feature type="repeat" description="TPR" evidence="3">
    <location>
        <begin position="173"/>
        <end position="206"/>
    </location>
</feature>
<gene>
    <name evidence="5" type="ORF">DPQ33_00335</name>
</gene>
<keyword evidence="4" id="KW-0812">Transmembrane</keyword>
<dbReference type="Pfam" id="PF13432">
    <property type="entry name" value="TPR_16"/>
    <property type="match status" value="1"/>
</dbReference>
<feature type="repeat" description="TPR" evidence="3">
    <location>
        <begin position="105"/>
        <end position="138"/>
    </location>
</feature>
<protein>
    <recommendedName>
        <fullName evidence="7">Tetratricopeptide repeat protein</fullName>
    </recommendedName>
</protein>
<name>A0A7M3MIT3_9BACT</name>
<evidence type="ECO:0000256" key="1">
    <source>
        <dbReference type="ARBA" id="ARBA00022737"/>
    </source>
</evidence>
<accession>A0A7M3MIT3</accession>
<reference evidence="5 6" key="1">
    <citation type="submission" date="2018-06" db="EMBL/GenBank/DDBJ databases">
        <title>Complete genome of Desulfovibrio indonesiensis P37SLT.</title>
        <authorList>
            <person name="Crispim J.S."/>
            <person name="Vidigal P.M.P."/>
            <person name="Silva L.C.F."/>
            <person name="Laguardia C.N."/>
            <person name="Araujo L.C."/>
            <person name="Dias R.S."/>
            <person name="Sousa M.P."/>
            <person name="Paula S.O."/>
            <person name="Silva C."/>
        </authorList>
    </citation>
    <scope>NUCLEOTIDE SEQUENCE [LARGE SCALE GENOMIC DNA]</scope>
    <source>
        <strain evidence="5 6">P37SLT</strain>
    </source>
</reference>
<dbReference type="InterPro" id="IPR011990">
    <property type="entry name" value="TPR-like_helical_dom_sf"/>
</dbReference>
<evidence type="ECO:0000313" key="5">
    <source>
        <dbReference type="EMBL" id="TVM19719.1"/>
    </source>
</evidence>
<evidence type="ECO:0000313" key="6">
    <source>
        <dbReference type="Proteomes" id="UP000448292"/>
    </source>
</evidence>
<dbReference type="OrthoDB" id="5338908at2"/>
<dbReference type="Proteomes" id="UP000448292">
    <property type="component" value="Unassembled WGS sequence"/>
</dbReference>
<dbReference type="SUPFAM" id="SSF48452">
    <property type="entry name" value="TPR-like"/>
    <property type="match status" value="1"/>
</dbReference>
<dbReference type="InterPro" id="IPR050498">
    <property type="entry name" value="Ycf3"/>
</dbReference>
<feature type="transmembrane region" description="Helical" evidence="4">
    <location>
        <begin position="28"/>
        <end position="50"/>
    </location>
</feature>
<dbReference type="PANTHER" id="PTHR44858">
    <property type="entry name" value="TETRATRICOPEPTIDE REPEAT PROTEIN 6"/>
    <property type="match status" value="1"/>
</dbReference>
<dbReference type="InterPro" id="IPR019734">
    <property type="entry name" value="TPR_rpt"/>
</dbReference>
<evidence type="ECO:0008006" key="7">
    <source>
        <dbReference type="Google" id="ProtNLM"/>
    </source>
</evidence>
<keyword evidence="4" id="KW-0472">Membrane</keyword>
<keyword evidence="2 3" id="KW-0802">TPR repeat</keyword>
<dbReference type="PROSITE" id="PS50005">
    <property type="entry name" value="TPR"/>
    <property type="match status" value="3"/>
</dbReference>
<evidence type="ECO:0000256" key="2">
    <source>
        <dbReference type="ARBA" id="ARBA00022803"/>
    </source>
</evidence>
<feature type="repeat" description="TPR" evidence="3">
    <location>
        <begin position="139"/>
        <end position="172"/>
    </location>
</feature>
<dbReference type="AlphaFoldDB" id="A0A7M3MIT3"/>
<organism evidence="5 6">
    <name type="scientific">Oceanidesulfovibrio indonesiensis</name>
    <dbReference type="NCBI Taxonomy" id="54767"/>
    <lineage>
        <taxon>Bacteria</taxon>
        <taxon>Pseudomonadati</taxon>
        <taxon>Thermodesulfobacteriota</taxon>
        <taxon>Desulfovibrionia</taxon>
        <taxon>Desulfovibrionales</taxon>
        <taxon>Desulfovibrionaceae</taxon>
        <taxon>Oceanidesulfovibrio</taxon>
    </lineage>
</organism>